<name>G3Q8P9_GASAC</name>
<accession>G3Q8P9</accession>
<reference evidence="2" key="1">
    <citation type="submission" date="2006-01" db="EMBL/GenBank/DDBJ databases">
        <authorList>
            <person name="Lindblad-Toh K."/>
            <person name="Mauceli E."/>
            <person name="Grabherr M."/>
            <person name="Chang J.L."/>
            <person name="Lander E.S."/>
        </authorList>
    </citation>
    <scope>NUCLEOTIDE SEQUENCE [LARGE SCALE GENOMIC DNA]</scope>
</reference>
<feature type="compositionally biased region" description="Basic and acidic residues" evidence="1">
    <location>
        <begin position="7"/>
        <end position="16"/>
    </location>
</feature>
<evidence type="ECO:0000313" key="2">
    <source>
        <dbReference type="Ensembl" id="ENSGACP00000026263.1"/>
    </source>
</evidence>
<feature type="region of interest" description="Disordered" evidence="1">
    <location>
        <begin position="1"/>
        <end position="81"/>
    </location>
</feature>
<dbReference type="Bgee" id="ENSGACG00000019880">
    <property type="expression patterns" value="Expressed in intestinal epithelial cell and 13 other cell types or tissues"/>
</dbReference>
<dbReference type="Ensembl" id="ENSGACT00000026314.1">
    <property type="protein sequence ID" value="ENSGACP00000026263.1"/>
    <property type="gene ID" value="ENSGACG00000019880.1"/>
</dbReference>
<evidence type="ECO:0000256" key="1">
    <source>
        <dbReference type="SAM" id="MobiDB-lite"/>
    </source>
</evidence>
<protein>
    <submittedName>
        <fullName evidence="2">Uncharacterized protein</fullName>
    </submittedName>
</protein>
<dbReference type="InParanoid" id="G3Q8P9"/>
<feature type="compositionally biased region" description="Basic and acidic residues" evidence="1">
    <location>
        <begin position="61"/>
        <end position="76"/>
    </location>
</feature>
<reference evidence="2" key="2">
    <citation type="submission" date="2024-04" db="UniProtKB">
        <authorList>
            <consortium name="Ensembl"/>
        </authorList>
    </citation>
    <scope>IDENTIFICATION</scope>
</reference>
<organism evidence="2">
    <name type="scientific">Gasterosteus aculeatus</name>
    <name type="common">Three-spined stickleback</name>
    <dbReference type="NCBI Taxonomy" id="69293"/>
    <lineage>
        <taxon>Eukaryota</taxon>
        <taxon>Metazoa</taxon>
        <taxon>Chordata</taxon>
        <taxon>Craniata</taxon>
        <taxon>Vertebrata</taxon>
        <taxon>Euteleostomi</taxon>
        <taxon>Actinopterygii</taxon>
        <taxon>Neopterygii</taxon>
        <taxon>Teleostei</taxon>
        <taxon>Neoteleostei</taxon>
        <taxon>Acanthomorphata</taxon>
        <taxon>Eupercaria</taxon>
        <taxon>Perciformes</taxon>
        <taxon>Cottioidei</taxon>
        <taxon>Gasterosteales</taxon>
        <taxon>Gasterosteidae</taxon>
        <taxon>Gasterosteus</taxon>
    </lineage>
</organism>
<sequence>GFLVLKEPSDQRDLGRSEGSSSSRNHQTSGTSAGLTVPRPQGTHETSLKSEYKLHIKSKGQKPEGGFRSDGEERAPRQRKTKICTGETCQSNVRTVKGIQRGRSCVWDVAKLVS</sequence>
<feature type="compositionally biased region" description="Polar residues" evidence="1">
    <location>
        <begin position="18"/>
        <end position="34"/>
    </location>
</feature>
<proteinExistence type="predicted"/>
<dbReference type="AlphaFoldDB" id="G3Q8P9"/>